<sequence length="277" mass="29884">MLPPQLLGTYRQYKLDTDSVASWLASTAISRGYSADLLATSHSTPAPKTSGRLKGKARAKARSSGESKPKPANEKKHIIAIKDFVPLANFIAGRRVSVPDIFSTTIDRLIALRSAFGTKLGETGAKADLESDKKHEYFVGILEAVREALRPRMTPTTAAVALDAAIDANKDTSRDPAQGLGGRFAALTVDEPSESFLNMFSNASHERPKPAQDDATSYEAEPPTTFDDIYFAFAALMMDLELIRARIRWIWSRHGKGDFDLAAAAVATNTAVSVAAG</sequence>
<dbReference type="Proteomes" id="UP000287144">
    <property type="component" value="Unassembled WGS sequence"/>
</dbReference>
<comment type="caution">
    <text evidence="3">The sequence shown here is derived from an EMBL/GenBank/DDBJ whole genome shotgun (WGS) entry which is preliminary data.</text>
</comment>
<dbReference type="EMBL" id="NKCK01000103">
    <property type="protein sequence ID" value="RSL99617.1"/>
    <property type="molecule type" value="Genomic_DNA"/>
</dbReference>
<proteinExistence type="predicted"/>
<dbReference type="PANTHER" id="PTHR38795">
    <property type="entry name" value="DUF6604 DOMAIN-CONTAINING PROTEIN"/>
    <property type="match status" value="1"/>
</dbReference>
<dbReference type="STRING" id="1325735.A0A428TC78"/>
<reference evidence="3 4" key="1">
    <citation type="submission" date="2017-06" db="EMBL/GenBank/DDBJ databases">
        <title>Comparative genomic analysis of Ambrosia Fusariam Clade fungi.</title>
        <authorList>
            <person name="Stajich J.E."/>
            <person name="Carrillo J."/>
            <person name="Kijimoto T."/>
            <person name="Eskalen A."/>
            <person name="O'Donnell K."/>
            <person name="Kasson M."/>
        </authorList>
    </citation>
    <scope>NUCLEOTIDE SEQUENCE [LARGE SCALE GENOMIC DNA]</scope>
    <source>
        <strain evidence="3 4">NRRL62579</strain>
    </source>
</reference>
<name>A0A428TC78_9HYPO</name>
<evidence type="ECO:0000256" key="1">
    <source>
        <dbReference type="SAM" id="MobiDB-lite"/>
    </source>
</evidence>
<feature type="compositionally biased region" description="Basic residues" evidence="1">
    <location>
        <begin position="51"/>
        <end position="61"/>
    </location>
</feature>
<dbReference type="Pfam" id="PF20253">
    <property type="entry name" value="DUF6604"/>
    <property type="match status" value="1"/>
</dbReference>
<feature type="region of interest" description="Disordered" evidence="1">
    <location>
        <begin position="40"/>
        <end position="73"/>
    </location>
</feature>
<feature type="domain" description="DUF6604" evidence="2">
    <location>
        <begin position="11"/>
        <end position="275"/>
    </location>
</feature>
<dbReference type="AlphaFoldDB" id="A0A428TC78"/>
<dbReference type="InterPro" id="IPR046539">
    <property type="entry name" value="DUF6604"/>
</dbReference>
<accession>A0A428TC78</accession>
<gene>
    <name evidence="3" type="ORF">CEP52_009659</name>
</gene>
<feature type="compositionally biased region" description="Basic and acidic residues" evidence="1">
    <location>
        <begin position="63"/>
        <end position="73"/>
    </location>
</feature>
<organism evidence="3 4">
    <name type="scientific">Fusarium oligoseptatum</name>
    <dbReference type="NCBI Taxonomy" id="2604345"/>
    <lineage>
        <taxon>Eukaryota</taxon>
        <taxon>Fungi</taxon>
        <taxon>Dikarya</taxon>
        <taxon>Ascomycota</taxon>
        <taxon>Pezizomycotina</taxon>
        <taxon>Sordariomycetes</taxon>
        <taxon>Hypocreomycetidae</taxon>
        <taxon>Hypocreales</taxon>
        <taxon>Nectriaceae</taxon>
        <taxon>Fusarium</taxon>
        <taxon>Fusarium solani species complex</taxon>
    </lineage>
</organism>
<protein>
    <recommendedName>
        <fullName evidence="2">DUF6604 domain-containing protein</fullName>
    </recommendedName>
</protein>
<evidence type="ECO:0000313" key="4">
    <source>
        <dbReference type="Proteomes" id="UP000287144"/>
    </source>
</evidence>
<keyword evidence="4" id="KW-1185">Reference proteome</keyword>
<evidence type="ECO:0000259" key="2">
    <source>
        <dbReference type="Pfam" id="PF20253"/>
    </source>
</evidence>
<dbReference type="PANTHER" id="PTHR38795:SF1">
    <property type="entry name" value="DUF6604 DOMAIN-CONTAINING PROTEIN"/>
    <property type="match status" value="1"/>
</dbReference>
<evidence type="ECO:0000313" key="3">
    <source>
        <dbReference type="EMBL" id="RSL99617.1"/>
    </source>
</evidence>